<proteinExistence type="predicted"/>
<dbReference type="RefSeq" id="WP_184534890.1">
    <property type="nucleotide sequence ID" value="NZ_JACHJW010000001.1"/>
</dbReference>
<evidence type="ECO:0000313" key="4">
    <source>
        <dbReference type="Proteomes" id="UP000578819"/>
    </source>
</evidence>
<evidence type="ECO:0000256" key="2">
    <source>
        <dbReference type="SAM" id="Phobius"/>
    </source>
</evidence>
<feature type="region of interest" description="Disordered" evidence="1">
    <location>
        <begin position="1"/>
        <end position="24"/>
    </location>
</feature>
<keyword evidence="2" id="KW-1133">Transmembrane helix</keyword>
<evidence type="ECO:0000256" key="1">
    <source>
        <dbReference type="SAM" id="MobiDB-lite"/>
    </source>
</evidence>
<keyword evidence="2" id="KW-0812">Transmembrane</keyword>
<dbReference type="Proteomes" id="UP000578819">
    <property type="component" value="Unassembled WGS sequence"/>
</dbReference>
<comment type="caution">
    <text evidence="3">The sequence shown here is derived from an EMBL/GenBank/DDBJ whole genome shotgun (WGS) entry which is preliminary data.</text>
</comment>
<name>A0A7W7WPM8_9ACTN</name>
<sequence>MSDRSRGSGTSVVMPTPDEASAPAAIAQRSEFVRAFVEHAGDPPASERLTVRWPTLITVSALVCLGTLVVGVFWGLLRPMPDAEKEAARRAASGPNGAPSAGAPTTWTAVAGWDCAAATDRGFDAQGRSAGWQTMPSGGWAGDGCHGTFAILPIPDKKENGTPQSANWWFTPPSGMNSCRVSIHVPGAGYPSAKTVRYSMRAGGNGTPYAVFTVNQAENLGKWVDVGSYPVHQNQIAISLDPTDASGARASRVVLGQIRVHCGH</sequence>
<keyword evidence="4" id="KW-1185">Reference proteome</keyword>
<dbReference type="EMBL" id="JACHJW010000001">
    <property type="protein sequence ID" value="MBB4958864.1"/>
    <property type="molecule type" value="Genomic_DNA"/>
</dbReference>
<dbReference type="AlphaFoldDB" id="A0A7W7WPM8"/>
<protein>
    <submittedName>
        <fullName evidence="3">Uncharacterized protein</fullName>
    </submittedName>
</protein>
<gene>
    <name evidence="3" type="ORF">FHR38_002597</name>
</gene>
<evidence type="ECO:0000313" key="3">
    <source>
        <dbReference type="EMBL" id="MBB4958864.1"/>
    </source>
</evidence>
<keyword evidence="2" id="KW-0472">Membrane</keyword>
<accession>A0A7W7WPM8</accession>
<reference evidence="3 4" key="1">
    <citation type="submission" date="2020-08" db="EMBL/GenBank/DDBJ databases">
        <title>Sequencing the genomes of 1000 actinobacteria strains.</title>
        <authorList>
            <person name="Klenk H.-P."/>
        </authorList>
    </citation>
    <scope>NUCLEOTIDE SEQUENCE [LARGE SCALE GENOMIC DNA]</scope>
    <source>
        <strain evidence="3 4">DSM 45886</strain>
    </source>
</reference>
<feature type="transmembrane region" description="Helical" evidence="2">
    <location>
        <begin position="53"/>
        <end position="77"/>
    </location>
</feature>
<organism evidence="3 4">
    <name type="scientific">Micromonospora polyrhachis</name>
    <dbReference type="NCBI Taxonomy" id="1282883"/>
    <lineage>
        <taxon>Bacteria</taxon>
        <taxon>Bacillati</taxon>
        <taxon>Actinomycetota</taxon>
        <taxon>Actinomycetes</taxon>
        <taxon>Micromonosporales</taxon>
        <taxon>Micromonosporaceae</taxon>
        <taxon>Micromonospora</taxon>
    </lineage>
</organism>